<keyword evidence="1" id="KW-0812">Transmembrane</keyword>
<sequence length="241" mass="27194">MKKVNRKIARQIYFVNFGIMIGFGIFIAPIIGLCLGIFLASDFWVGFWAGLIGYLFVFGFFAYLSASRRIKKINHAYEYMSNAVKNKLEKADYYNSGEYGAIAVDAKNKAISVISADQKFNFSEPFVFNSDKIRNFKSFKPELRTSDTSVSTPNISVSTSGISVSTSGTSRRDVYEDHEIAEANAKAHRETGIYIYLDDLTKPQIIVQMEYSEAEKWLLILEKLLEGSLEEQSSPMAFPQT</sequence>
<organism evidence="2">
    <name type="scientific">Candidatus Kentrum sp. LFY</name>
    <dbReference type="NCBI Taxonomy" id="2126342"/>
    <lineage>
        <taxon>Bacteria</taxon>
        <taxon>Pseudomonadati</taxon>
        <taxon>Pseudomonadota</taxon>
        <taxon>Gammaproteobacteria</taxon>
        <taxon>Candidatus Kentrum</taxon>
    </lineage>
</organism>
<proteinExistence type="predicted"/>
<dbReference type="AlphaFoldDB" id="A0A450WL49"/>
<evidence type="ECO:0000256" key="1">
    <source>
        <dbReference type="SAM" id="Phobius"/>
    </source>
</evidence>
<gene>
    <name evidence="2" type="ORF">BECKLFY1418C_GA0070996_103525</name>
</gene>
<accession>A0A450WL49</accession>
<keyword evidence="1" id="KW-0472">Membrane</keyword>
<name>A0A450WL49_9GAMM</name>
<feature type="transmembrane region" description="Helical" evidence="1">
    <location>
        <begin position="45"/>
        <end position="64"/>
    </location>
</feature>
<feature type="transmembrane region" description="Helical" evidence="1">
    <location>
        <begin position="12"/>
        <end position="39"/>
    </location>
</feature>
<protein>
    <submittedName>
        <fullName evidence="2">Uncharacterized protein</fullName>
    </submittedName>
</protein>
<reference evidence="2" key="1">
    <citation type="submission" date="2019-02" db="EMBL/GenBank/DDBJ databases">
        <authorList>
            <person name="Gruber-Vodicka R. H."/>
            <person name="Seah K. B. B."/>
        </authorList>
    </citation>
    <scope>NUCLEOTIDE SEQUENCE</scope>
    <source>
        <strain evidence="2">BECK_BY7</strain>
    </source>
</reference>
<keyword evidence="1" id="KW-1133">Transmembrane helix</keyword>
<dbReference type="EMBL" id="CAADFN010000035">
    <property type="protein sequence ID" value="VFK17777.1"/>
    <property type="molecule type" value="Genomic_DNA"/>
</dbReference>
<evidence type="ECO:0000313" key="2">
    <source>
        <dbReference type="EMBL" id="VFK17777.1"/>
    </source>
</evidence>